<reference evidence="2 3" key="1">
    <citation type="submission" date="2022-05" db="EMBL/GenBank/DDBJ databases">
        <authorList>
            <consortium name="Genoscope - CEA"/>
            <person name="William W."/>
        </authorList>
    </citation>
    <scope>NUCLEOTIDE SEQUENCE [LARGE SCALE GENOMIC DNA]</scope>
</reference>
<proteinExistence type="predicted"/>
<dbReference type="Proteomes" id="UP001159405">
    <property type="component" value="Unassembled WGS sequence"/>
</dbReference>
<dbReference type="Pfam" id="PF07714">
    <property type="entry name" value="PK_Tyr_Ser-Thr"/>
    <property type="match status" value="1"/>
</dbReference>
<feature type="domain" description="Protein kinase" evidence="1">
    <location>
        <begin position="1"/>
        <end position="129"/>
    </location>
</feature>
<keyword evidence="3" id="KW-1185">Reference proteome</keyword>
<comment type="caution">
    <text evidence="2">The sequence shown here is derived from an EMBL/GenBank/DDBJ whole genome shotgun (WGS) entry which is preliminary data.</text>
</comment>
<protein>
    <recommendedName>
        <fullName evidence="1">Protein kinase domain-containing protein</fullName>
    </recommendedName>
</protein>
<accession>A0ABN8NDS6</accession>
<sequence>IDSSNQLNVKLSNISLTRQLTIDYESACDEFVHLPPEAIRNMTYDTSSEIYSVGIMLWEMWYGKEAFSEMKGKSLKVFLTTVEGGHRSQLQQLNTQIAFKLSQLVEECWTKDATKRRALEYYTSLSSYAGRKEKSEQRKMQSLDRLH</sequence>
<evidence type="ECO:0000313" key="2">
    <source>
        <dbReference type="EMBL" id="CAH3105555.1"/>
    </source>
</evidence>
<evidence type="ECO:0000259" key="1">
    <source>
        <dbReference type="PROSITE" id="PS50011"/>
    </source>
</evidence>
<gene>
    <name evidence="2" type="ORF">PLOB_00013742</name>
</gene>
<dbReference type="InterPro" id="IPR011009">
    <property type="entry name" value="Kinase-like_dom_sf"/>
</dbReference>
<feature type="non-terminal residue" evidence="2">
    <location>
        <position position="1"/>
    </location>
</feature>
<dbReference type="SUPFAM" id="SSF56112">
    <property type="entry name" value="Protein kinase-like (PK-like)"/>
    <property type="match status" value="1"/>
</dbReference>
<dbReference type="PANTHER" id="PTHR26392">
    <property type="entry name" value="MITOGEN-ACTIVATED PROTEIN KINASE KINASE KINASE 7-RELATED"/>
    <property type="match status" value="1"/>
</dbReference>
<dbReference type="EMBL" id="CALNXK010000018">
    <property type="protein sequence ID" value="CAH3105555.1"/>
    <property type="molecule type" value="Genomic_DNA"/>
</dbReference>
<dbReference type="Gene3D" id="1.10.510.10">
    <property type="entry name" value="Transferase(Phosphotransferase) domain 1"/>
    <property type="match status" value="1"/>
</dbReference>
<evidence type="ECO:0000313" key="3">
    <source>
        <dbReference type="Proteomes" id="UP001159405"/>
    </source>
</evidence>
<dbReference type="PROSITE" id="PS50011">
    <property type="entry name" value="PROTEIN_KINASE_DOM"/>
    <property type="match status" value="1"/>
</dbReference>
<dbReference type="PANTHER" id="PTHR26392:SF92">
    <property type="entry name" value="PROTEIN KINASE DOMAIN-CONTAINING PROTEIN"/>
    <property type="match status" value="1"/>
</dbReference>
<name>A0ABN8NDS6_9CNID</name>
<dbReference type="InterPro" id="IPR000719">
    <property type="entry name" value="Prot_kinase_dom"/>
</dbReference>
<organism evidence="2 3">
    <name type="scientific">Porites lobata</name>
    <dbReference type="NCBI Taxonomy" id="104759"/>
    <lineage>
        <taxon>Eukaryota</taxon>
        <taxon>Metazoa</taxon>
        <taxon>Cnidaria</taxon>
        <taxon>Anthozoa</taxon>
        <taxon>Hexacorallia</taxon>
        <taxon>Scleractinia</taxon>
        <taxon>Fungiina</taxon>
        <taxon>Poritidae</taxon>
        <taxon>Porites</taxon>
    </lineage>
</organism>
<dbReference type="InterPro" id="IPR001245">
    <property type="entry name" value="Ser-Thr/Tyr_kinase_cat_dom"/>
</dbReference>